<feature type="coiled-coil region" evidence="1">
    <location>
        <begin position="125"/>
        <end position="156"/>
    </location>
</feature>
<keyword evidence="1" id="KW-0175">Coiled coil</keyword>
<organism evidence="2 3">
    <name type="scientific">Neocucurbitaria cava</name>
    <dbReference type="NCBI Taxonomy" id="798079"/>
    <lineage>
        <taxon>Eukaryota</taxon>
        <taxon>Fungi</taxon>
        <taxon>Dikarya</taxon>
        <taxon>Ascomycota</taxon>
        <taxon>Pezizomycotina</taxon>
        <taxon>Dothideomycetes</taxon>
        <taxon>Pleosporomycetidae</taxon>
        <taxon>Pleosporales</taxon>
        <taxon>Pleosporineae</taxon>
        <taxon>Cucurbitariaceae</taxon>
        <taxon>Neocucurbitaria</taxon>
    </lineage>
</organism>
<keyword evidence="3" id="KW-1185">Reference proteome</keyword>
<name>A0A9W8YBL4_9PLEO</name>
<dbReference type="Proteomes" id="UP001140560">
    <property type="component" value="Unassembled WGS sequence"/>
</dbReference>
<gene>
    <name evidence="2" type="ORF">N0V83_003544</name>
</gene>
<protein>
    <submittedName>
        <fullName evidence="2">Uncharacterized protein</fullName>
    </submittedName>
</protein>
<evidence type="ECO:0000256" key="1">
    <source>
        <dbReference type="SAM" id="Coils"/>
    </source>
</evidence>
<dbReference type="AlphaFoldDB" id="A0A9W8YBL4"/>
<evidence type="ECO:0000313" key="3">
    <source>
        <dbReference type="Proteomes" id="UP001140560"/>
    </source>
</evidence>
<dbReference type="EMBL" id="JAPEUY010000005">
    <property type="protein sequence ID" value="KAJ4373250.1"/>
    <property type="molecule type" value="Genomic_DNA"/>
</dbReference>
<sequence>MATLVEPPLFTFHFRAATQYKHAPGALNPTYDCKFFSLPPRPTDSQLQPQPDITNEDDYRNKLQARILQDQLKLLKNAETIGQVDGKVHRSMFSSIPTTPTDSLSGLDMSPANMADENTNTDDLHNNLQERIRREALNLEETIHQNEETIRKFNEKVHRSMRDLKVAQLYGKVTELRLKISEVVGGNAGPMKSDVEELFDNTISSLDRMLGQFERFEACM</sequence>
<accession>A0A9W8YBL4</accession>
<comment type="caution">
    <text evidence="2">The sequence shown here is derived from an EMBL/GenBank/DDBJ whole genome shotgun (WGS) entry which is preliminary data.</text>
</comment>
<proteinExistence type="predicted"/>
<evidence type="ECO:0000313" key="2">
    <source>
        <dbReference type="EMBL" id="KAJ4373250.1"/>
    </source>
</evidence>
<reference evidence="2" key="1">
    <citation type="submission" date="2022-10" db="EMBL/GenBank/DDBJ databases">
        <title>Tapping the CABI collections for fungal endophytes: first genome assemblies for Collariella, Neodidymelliopsis, Ascochyta clinopodiicola, Didymella pomorum, Didymosphaeria variabile, Neocosmospora piperis and Neocucurbitaria cava.</title>
        <authorList>
            <person name="Hill R."/>
        </authorList>
    </citation>
    <scope>NUCLEOTIDE SEQUENCE</scope>
    <source>
        <strain evidence="2">IMI 356814</strain>
    </source>
</reference>